<evidence type="ECO:0000256" key="3">
    <source>
        <dbReference type="ARBA" id="ARBA00004935"/>
    </source>
</evidence>
<dbReference type="Pfam" id="PF00201">
    <property type="entry name" value="UDPGT"/>
    <property type="match status" value="1"/>
</dbReference>
<organism evidence="11">
    <name type="scientific">Hordeum vulgare subsp. vulgare</name>
    <name type="common">Domesticated barley</name>
    <dbReference type="NCBI Taxonomy" id="112509"/>
    <lineage>
        <taxon>Eukaryota</taxon>
        <taxon>Viridiplantae</taxon>
        <taxon>Streptophyta</taxon>
        <taxon>Embryophyta</taxon>
        <taxon>Tracheophyta</taxon>
        <taxon>Spermatophyta</taxon>
        <taxon>Magnoliopsida</taxon>
        <taxon>Liliopsida</taxon>
        <taxon>Poales</taxon>
        <taxon>Poaceae</taxon>
        <taxon>BOP clade</taxon>
        <taxon>Pooideae</taxon>
        <taxon>Triticodae</taxon>
        <taxon>Triticeae</taxon>
        <taxon>Hordeinae</taxon>
        <taxon>Hordeum</taxon>
    </lineage>
</organism>
<name>F2EB89_HORVV</name>
<evidence type="ECO:0000256" key="10">
    <source>
        <dbReference type="ARBA" id="ARBA00080193"/>
    </source>
</evidence>
<dbReference type="InterPro" id="IPR050481">
    <property type="entry name" value="UDP-glycosyltransf_plant"/>
</dbReference>
<dbReference type="InterPro" id="IPR002213">
    <property type="entry name" value="UDP_glucos_trans"/>
</dbReference>
<evidence type="ECO:0000256" key="8">
    <source>
        <dbReference type="ARBA" id="ARBA00058579"/>
    </source>
</evidence>
<keyword evidence="5" id="KW-0808">Transferase</keyword>
<evidence type="ECO:0000256" key="2">
    <source>
        <dbReference type="ARBA" id="ARBA00004240"/>
    </source>
</evidence>
<evidence type="ECO:0000313" key="11">
    <source>
        <dbReference type="EMBL" id="BAK04611.1"/>
    </source>
</evidence>
<comment type="catalytic activity">
    <reaction evidence="7">
        <text>malvidin + UDP-alpha-D-galactose = malvidin 3-O-beta-D-galactoside + UDP + H(+)</text>
        <dbReference type="Rhea" id="RHEA:74131"/>
        <dbReference type="ChEBI" id="CHEBI:15378"/>
        <dbReference type="ChEBI" id="CHEBI:58223"/>
        <dbReference type="ChEBI" id="CHEBI:66914"/>
        <dbReference type="ChEBI" id="CHEBI:144781"/>
        <dbReference type="ChEBI" id="CHEBI:193100"/>
    </reaction>
    <physiologicalReaction direction="left-to-right" evidence="7">
        <dbReference type="Rhea" id="RHEA:74132"/>
    </physiologicalReaction>
</comment>
<comment type="similarity">
    <text evidence="4">Belongs to the UDP-glycosyltransferase family.</text>
</comment>
<keyword evidence="6" id="KW-0539">Nucleus</keyword>
<dbReference type="GO" id="GO:0005783">
    <property type="term" value="C:endoplasmic reticulum"/>
    <property type="evidence" value="ECO:0007669"/>
    <property type="project" value="UniProtKB-SubCell"/>
</dbReference>
<evidence type="ECO:0000256" key="6">
    <source>
        <dbReference type="ARBA" id="ARBA00023242"/>
    </source>
</evidence>
<reference evidence="11" key="1">
    <citation type="journal article" date="2011" name="Plant Physiol.">
        <title>Comprehensive sequence analysis of 24,783 barley full-length cDNAs derived from 12 clone libraries.</title>
        <authorList>
            <person name="Matsumoto T."/>
            <person name="Tanaka T."/>
            <person name="Sakai H."/>
            <person name="Amano N."/>
            <person name="Kanamori H."/>
            <person name="Kurita K."/>
            <person name="Kikuta A."/>
            <person name="Kamiya K."/>
            <person name="Yamamoto M."/>
            <person name="Ikawa H."/>
            <person name="Fujii N."/>
            <person name="Hori K."/>
            <person name="Itoh T."/>
            <person name="Sato K."/>
        </authorList>
    </citation>
    <scope>NUCLEOTIDE SEQUENCE</scope>
    <source>
        <tissue evidence="11">Flower</tissue>
    </source>
</reference>
<dbReference type="EMBL" id="AK373414">
    <property type="protein sequence ID" value="BAK04611.1"/>
    <property type="molecule type" value="mRNA"/>
</dbReference>
<dbReference type="FunFam" id="3.40.50.2000:FF:000086">
    <property type="entry name" value="Glycosyltransferase"/>
    <property type="match status" value="1"/>
</dbReference>
<dbReference type="PANTHER" id="PTHR48048">
    <property type="entry name" value="GLYCOSYLTRANSFERASE"/>
    <property type="match status" value="1"/>
</dbReference>
<comment type="function">
    <text evidence="8">UDP-glycosyltransferase which uses UDP-galactose and malvidin as substrates to catalyze the biosynthesis of malvidin 3-O-galactoside, an anthocyanin conferring purple pigmentation.</text>
</comment>
<dbReference type="SUPFAM" id="SSF53756">
    <property type="entry name" value="UDP-Glycosyltransferase/glycogen phosphorylase"/>
    <property type="match status" value="1"/>
</dbReference>
<evidence type="ECO:0000256" key="1">
    <source>
        <dbReference type="ARBA" id="ARBA00004123"/>
    </source>
</evidence>
<dbReference type="PANTHER" id="PTHR48048:SF65">
    <property type="entry name" value="OS07G0510400 PROTEIN"/>
    <property type="match status" value="1"/>
</dbReference>
<dbReference type="FunFam" id="3.40.50.2000:FF:000089">
    <property type="entry name" value="Glycosyltransferase"/>
    <property type="match status" value="1"/>
</dbReference>
<evidence type="ECO:0000256" key="7">
    <source>
        <dbReference type="ARBA" id="ARBA00052232"/>
    </source>
</evidence>
<accession>F2EB89</accession>
<dbReference type="AlphaFoldDB" id="F2EB89"/>
<dbReference type="GO" id="GO:0035251">
    <property type="term" value="F:UDP-glucosyltransferase activity"/>
    <property type="evidence" value="ECO:0007669"/>
    <property type="project" value="InterPro"/>
</dbReference>
<evidence type="ECO:0000256" key="4">
    <source>
        <dbReference type="ARBA" id="ARBA00009995"/>
    </source>
</evidence>
<protein>
    <recommendedName>
        <fullName evidence="9">Malvidin galactosylase UGT88C3</fullName>
    </recommendedName>
    <alternativeName>
        <fullName evidence="10">UDP-glycosyltransferase 88C3</fullName>
    </alternativeName>
</protein>
<evidence type="ECO:0000256" key="5">
    <source>
        <dbReference type="ARBA" id="ARBA00022679"/>
    </source>
</evidence>
<dbReference type="CDD" id="cd03784">
    <property type="entry name" value="GT1_Gtf-like"/>
    <property type="match status" value="1"/>
</dbReference>
<sequence>MKRVASRSASSCSMAANPTIVLLPAWGVGHFMPMIEAGKRMLQCSSSGALSLTVLLMPAPTAQAASDIAAHVRREEEEAGAVDIRFLRLPPVQLPTDHTGVEEWISRIVQLHVPHIGAAVSALACPVAALVLDIFFTPALDVSRHLAVPAYVYFTSGAAMLALLLRSPSLQDEVDGEFEGAVDVPGLPPVPPSFLPETLLDKRSPTYTWFLYTGRRYMEANGIIVNTAAELEPGILAAIAEGRCTIGVRAPTVYPIGPAISLRSPPAEQPHECVRWLDSQPRSSVLFLCFGSKGMLPPSQVHEIARGLERSGHRFLWVLRGLPVDTTTGARDPTDAKLAELLPEGFLEKTKGRGLVWPTRAPQKEVLAHAAVGGFVTHCGWNSILESLWFGVPMLPWPLAADQHLNAFVLVHGMGVAVPLEMDRERGNYVEAAELERAVRSLMGGREEGVKAREKAMEMMRACRNAVEQSGSSHASLQRLSEELVGGAVLPKRGSTTYTTSAQPDHVSPHV</sequence>
<proteinExistence type="evidence at transcript level"/>
<evidence type="ECO:0000256" key="9">
    <source>
        <dbReference type="ARBA" id="ARBA00069714"/>
    </source>
</evidence>
<comment type="subcellular location">
    <subcellularLocation>
        <location evidence="2">Endoplasmic reticulum</location>
    </subcellularLocation>
    <subcellularLocation>
        <location evidence="1">Nucleus</location>
    </subcellularLocation>
</comment>
<comment type="pathway">
    <text evidence="3">Pigment biosynthesis; anthocyanin biosynthesis.</text>
</comment>
<dbReference type="GO" id="GO:0005634">
    <property type="term" value="C:nucleus"/>
    <property type="evidence" value="ECO:0007669"/>
    <property type="project" value="UniProtKB-SubCell"/>
</dbReference>
<dbReference type="Gene3D" id="3.40.50.2000">
    <property type="entry name" value="Glycogen Phosphorylase B"/>
    <property type="match status" value="2"/>
</dbReference>